<dbReference type="Gene3D" id="1.10.287.130">
    <property type="match status" value="1"/>
</dbReference>
<dbReference type="Proteomes" id="UP000277424">
    <property type="component" value="Unassembled WGS sequence"/>
</dbReference>
<dbReference type="Pfam" id="PF10090">
    <property type="entry name" value="HPTransfase"/>
    <property type="match status" value="1"/>
</dbReference>
<dbReference type="InterPro" id="IPR018762">
    <property type="entry name" value="ChpT_C"/>
</dbReference>
<proteinExistence type="predicted"/>
<accession>A0A420WS24</accession>
<dbReference type="InterPro" id="IPR036890">
    <property type="entry name" value="HATPase_C_sf"/>
</dbReference>
<evidence type="ECO:0000313" key="3">
    <source>
        <dbReference type="Proteomes" id="UP000277424"/>
    </source>
</evidence>
<feature type="domain" description="Histidine phosphotransferase ChpT C-terminal" evidence="1">
    <location>
        <begin position="89"/>
        <end position="209"/>
    </location>
</feature>
<evidence type="ECO:0000313" key="2">
    <source>
        <dbReference type="EMBL" id="RKQ73844.1"/>
    </source>
</evidence>
<dbReference type="EMBL" id="RBIG01000001">
    <property type="protein sequence ID" value="RKQ73844.1"/>
    <property type="molecule type" value="Genomic_DNA"/>
</dbReference>
<reference evidence="2 3" key="1">
    <citation type="submission" date="2018-10" db="EMBL/GenBank/DDBJ databases">
        <title>Comparative analysis of microorganisms from saline springs in Andes Mountain Range, Colombia.</title>
        <authorList>
            <person name="Rubin E."/>
        </authorList>
    </citation>
    <scope>NUCLEOTIDE SEQUENCE [LARGE SCALE GENOMIC DNA]</scope>
    <source>
        <strain evidence="2 3">USBA 36</strain>
    </source>
</reference>
<dbReference type="AlphaFoldDB" id="A0A420WS24"/>
<dbReference type="GO" id="GO:0016740">
    <property type="term" value="F:transferase activity"/>
    <property type="evidence" value="ECO:0007669"/>
    <property type="project" value="UniProtKB-KW"/>
</dbReference>
<name>A0A420WS24_9PROT</name>
<evidence type="ECO:0000259" key="1">
    <source>
        <dbReference type="Pfam" id="PF10090"/>
    </source>
</evidence>
<keyword evidence="2" id="KW-0808">Transferase</keyword>
<comment type="caution">
    <text evidence="2">The sequence shown here is derived from an EMBL/GenBank/DDBJ whole genome shotgun (WGS) entry which is preliminary data.</text>
</comment>
<dbReference type="Gene3D" id="3.30.565.10">
    <property type="entry name" value="Histidine kinase-like ATPase, C-terminal domain"/>
    <property type="match status" value="1"/>
</dbReference>
<organism evidence="2 3">
    <name type="scientific">Oceanibaculum indicum</name>
    <dbReference type="NCBI Taxonomy" id="526216"/>
    <lineage>
        <taxon>Bacteria</taxon>
        <taxon>Pseudomonadati</taxon>
        <taxon>Pseudomonadota</taxon>
        <taxon>Alphaproteobacteria</taxon>
        <taxon>Rhodospirillales</taxon>
        <taxon>Oceanibaculaceae</taxon>
        <taxon>Oceanibaculum</taxon>
    </lineage>
</organism>
<dbReference type="RefSeq" id="WP_183077902.1">
    <property type="nucleotide sequence ID" value="NZ_RBIG01000001.1"/>
</dbReference>
<gene>
    <name evidence="2" type="ORF">BCL74_1636</name>
</gene>
<sequence>MQIESRVMDLLISRLCHDLISPAGAIVNGIELVEEFGGEDMAGNDMTGDDMTGEAMALVGRSARQLSAKLSLFRVAFGSSGERDNFPAEECRRLLDAYLQEGKVRPDWALDRLPAGPGAARLVLLLAIIATESLPRGGVLRLDGGDGSAVLQIRAAGADARLEGGTEAALLAGMTGAAVPEDLDPRAAPAYLAGLIAARRGEQIRIAKENGAIILTV</sequence>
<protein>
    <submittedName>
        <fullName evidence="2">Histidine phosphotransferase ChpT</fullName>
    </submittedName>
</protein>